<dbReference type="Pfam" id="PF00628">
    <property type="entry name" value="PHD"/>
    <property type="match status" value="1"/>
</dbReference>
<dbReference type="GO" id="GO:0008270">
    <property type="term" value="F:zinc ion binding"/>
    <property type="evidence" value="ECO:0007669"/>
    <property type="project" value="UniProtKB-KW"/>
</dbReference>
<dbReference type="KEGG" id="egt:105965320"/>
<dbReference type="OrthoDB" id="436852at2759"/>
<dbReference type="PANTHER" id="PTHR46201">
    <property type="entry name" value="PHD FINGER PROTEIN MALE MEIOCYTE DEATH 1-RELATED"/>
    <property type="match status" value="1"/>
</dbReference>
<dbReference type="STRING" id="4155.A0A022QWE6"/>
<dbReference type="AlphaFoldDB" id="A0A022QWE6"/>
<keyword evidence="3" id="KW-0862">Zinc</keyword>
<dbReference type="InterPro" id="IPR019787">
    <property type="entry name" value="Znf_PHD-finger"/>
</dbReference>
<dbReference type="PhylomeDB" id="A0A022QWE6"/>
<sequence length="720" mass="81122">MANSIPESHSKRNGTRFYGFHTFAEPGFPVTFAGAFRDNVRQFIQQCAEPEGYDLVGMPIWCTFLVYEDRGTVLPLYTIEENVKHSVSPFCDYCRCAGWSHRFVSKRKYHFIIPANEEWNIPLEEGALDVQTHLLHGLIHCNGLGHLICINGIQGGSNFIRGREIMDLWDRICTALHARQITVEDLSRKNATDLRLLYGVAYGHSWFGKWGYRFCRGSFGVKEHNYERAVDILSSLVLDQVVEDFHVANNGNKYIKQLIHHYRGLSDTNLVTIRDLLRFMLALKPKAPTAKTASCTNGSAAYFPSWPRKESVAFSNNTPIKRCSSKFPTRLGLRKCPLSAKEKSSAKCRKFSNLAANLDSRWPVRRLEQVAEVIVDALLEKKAGMTRQEARDAARVHIGDTGLIDHVLKVMDNVVVGNFVVRRSVNRSTKILEYTIHDLEGGRDVYEPRSDFFKEKPFNQVIATAPVPGRCVFVDVNILYKNVLMGYPIQDSEFSSVNLAVQTVLHSKHFVKEWPFRDEDDDSFRFICRLTMSSFDENDSDLCCDLLHRECVVVPLYATLGDLRLAVENAMRDTYCVMENLKVTEILEMEGVQEDEVLFGVIESGGEIRVRGGGLDLETELRYEGGNENWTVRCRCGAHDDDGERMVACDICEIWQHTRCGGIEDSDAVPRLFVCDACCTALAPAQTRCGDGFSEAADGGGGGAVRLPDFVAEVDMGMMY</sequence>
<dbReference type="InterPro" id="IPR059080">
    <property type="entry name" value="WHD_PTC1"/>
</dbReference>
<dbReference type="Pfam" id="PF25565">
    <property type="entry name" value="Ubiquitin_At1g33420"/>
    <property type="match status" value="1"/>
</dbReference>
<evidence type="ECO:0000256" key="4">
    <source>
        <dbReference type="ARBA" id="ARBA00023015"/>
    </source>
</evidence>
<evidence type="ECO:0000313" key="7">
    <source>
        <dbReference type="EMBL" id="EYU30865.1"/>
    </source>
</evidence>
<keyword evidence="4" id="KW-0805">Transcription regulation</keyword>
<keyword evidence="2" id="KW-0863">Zinc-finger</keyword>
<keyword evidence="5" id="KW-0804">Transcription</keyword>
<accession>A0A022QWE6</accession>
<gene>
    <name evidence="7" type="ORF">MIMGU_mgv1a002061mg</name>
</gene>
<protein>
    <recommendedName>
        <fullName evidence="6">Zinc finger PHD-type domain-containing protein</fullName>
    </recommendedName>
</protein>
<proteinExistence type="predicted"/>
<dbReference type="SMART" id="SM00249">
    <property type="entry name" value="PHD"/>
    <property type="match status" value="1"/>
</dbReference>
<evidence type="ECO:0000256" key="2">
    <source>
        <dbReference type="ARBA" id="ARBA00022771"/>
    </source>
</evidence>
<dbReference type="Proteomes" id="UP000030748">
    <property type="component" value="Unassembled WGS sequence"/>
</dbReference>
<dbReference type="SUPFAM" id="SSF57903">
    <property type="entry name" value="FYVE/PHD zinc finger"/>
    <property type="match status" value="1"/>
</dbReference>
<dbReference type="InterPro" id="IPR058054">
    <property type="entry name" value="Znf_MS1-like"/>
</dbReference>
<dbReference type="Pfam" id="PF25874">
    <property type="entry name" value="WHD_plant_repro"/>
    <property type="match status" value="1"/>
</dbReference>
<name>A0A022QWE6_ERYGU</name>
<dbReference type="OMA" id="RCSGWSH"/>
<evidence type="ECO:0000256" key="3">
    <source>
        <dbReference type="ARBA" id="ARBA00022833"/>
    </source>
</evidence>
<dbReference type="CDD" id="cd15556">
    <property type="entry name" value="PHD_MMD1_like"/>
    <property type="match status" value="1"/>
</dbReference>
<evidence type="ECO:0000259" key="6">
    <source>
        <dbReference type="SMART" id="SM00249"/>
    </source>
</evidence>
<evidence type="ECO:0000256" key="5">
    <source>
        <dbReference type="ARBA" id="ARBA00023163"/>
    </source>
</evidence>
<dbReference type="InterPro" id="IPR001965">
    <property type="entry name" value="Znf_PHD"/>
</dbReference>
<evidence type="ECO:0000313" key="8">
    <source>
        <dbReference type="Proteomes" id="UP000030748"/>
    </source>
</evidence>
<dbReference type="PANTHER" id="PTHR46201:SF9">
    <property type="entry name" value="PHD FINGER PROTEIN MALE MEIOCYTE DEATH 1"/>
    <property type="match status" value="1"/>
</dbReference>
<keyword evidence="8" id="KW-1185">Reference proteome</keyword>
<feature type="domain" description="Zinc finger PHD-type" evidence="6">
    <location>
        <begin position="633"/>
        <end position="679"/>
    </location>
</feature>
<dbReference type="eggNOG" id="KOG1844">
    <property type="taxonomic scope" value="Eukaryota"/>
</dbReference>
<reference evidence="7 8" key="1">
    <citation type="journal article" date="2013" name="Proc. Natl. Acad. Sci. U.S.A.">
        <title>Fine-scale variation in meiotic recombination in Mimulus inferred from population shotgun sequencing.</title>
        <authorList>
            <person name="Hellsten U."/>
            <person name="Wright K.M."/>
            <person name="Jenkins J."/>
            <person name="Shu S."/>
            <person name="Yuan Y."/>
            <person name="Wessler S.R."/>
            <person name="Schmutz J."/>
            <person name="Willis J.H."/>
            <person name="Rokhsar D.S."/>
        </authorList>
    </citation>
    <scope>NUCLEOTIDE SEQUENCE [LARGE SCALE GENOMIC DNA]</scope>
    <source>
        <strain evidence="8">cv. DUN x IM62</strain>
    </source>
</reference>
<dbReference type="InterPro" id="IPR057765">
    <property type="entry name" value="MS1-like_ubiquitin"/>
</dbReference>
<dbReference type="EMBL" id="KI631018">
    <property type="protein sequence ID" value="EYU30865.1"/>
    <property type="molecule type" value="Genomic_DNA"/>
</dbReference>
<dbReference type="InterPro" id="IPR011011">
    <property type="entry name" value="Znf_FYVE_PHD"/>
</dbReference>
<organism evidence="7 8">
    <name type="scientific">Erythranthe guttata</name>
    <name type="common">Yellow monkey flower</name>
    <name type="synonym">Mimulus guttatus</name>
    <dbReference type="NCBI Taxonomy" id="4155"/>
    <lineage>
        <taxon>Eukaryota</taxon>
        <taxon>Viridiplantae</taxon>
        <taxon>Streptophyta</taxon>
        <taxon>Embryophyta</taxon>
        <taxon>Tracheophyta</taxon>
        <taxon>Spermatophyta</taxon>
        <taxon>Magnoliopsida</taxon>
        <taxon>eudicotyledons</taxon>
        <taxon>Gunneridae</taxon>
        <taxon>Pentapetalae</taxon>
        <taxon>asterids</taxon>
        <taxon>lamiids</taxon>
        <taxon>Lamiales</taxon>
        <taxon>Phrymaceae</taxon>
        <taxon>Erythranthe</taxon>
    </lineage>
</organism>
<dbReference type="Gene3D" id="3.30.40.10">
    <property type="entry name" value="Zinc/RING finger domain, C3HC4 (zinc finger)"/>
    <property type="match status" value="1"/>
</dbReference>
<dbReference type="PROSITE" id="PS01359">
    <property type="entry name" value="ZF_PHD_1"/>
    <property type="match status" value="1"/>
</dbReference>
<keyword evidence="1" id="KW-0479">Metal-binding</keyword>
<dbReference type="InterPro" id="IPR013083">
    <property type="entry name" value="Znf_RING/FYVE/PHD"/>
</dbReference>
<dbReference type="InterPro" id="IPR019786">
    <property type="entry name" value="Zinc_finger_PHD-type_CS"/>
</dbReference>
<evidence type="ECO:0000256" key="1">
    <source>
        <dbReference type="ARBA" id="ARBA00022723"/>
    </source>
</evidence>